<dbReference type="InterPro" id="IPR043502">
    <property type="entry name" value="DNA/RNA_pol_sf"/>
</dbReference>
<dbReference type="Pfam" id="PF00078">
    <property type="entry name" value="RVT_1"/>
    <property type="match status" value="1"/>
</dbReference>
<dbReference type="Gene3D" id="3.30.70.270">
    <property type="match status" value="2"/>
</dbReference>
<accession>A0A9P8SKC7</accession>
<dbReference type="AlphaFoldDB" id="A0A9P8SKC7"/>
<protein>
    <recommendedName>
        <fullName evidence="2">RNA-directed DNA polymerase</fullName>
        <ecNumber evidence="2">2.7.7.49</ecNumber>
    </recommendedName>
</protein>
<dbReference type="RefSeq" id="XP_044723741.1">
    <property type="nucleotide sequence ID" value="XM_044860108.1"/>
</dbReference>
<proteinExistence type="predicted"/>
<dbReference type="InterPro" id="IPR043128">
    <property type="entry name" value="Rev_trsase/Diguanyl_cyclase"/>
</dbReference>
<keyword evidence="14" id="KW-1185">Reference proteome</keyword>
<evidence type="ECO:0000256" key="5">
    <source>
        <dbReference type="ARBA" id="ARBA00022722"/>
    </source>
</evidence>
<evidence type="ECO:0000256" key="3">
    <source>
        <dbReference type="ARBA" id="ARBA00022679"/>
    </source>
</evidence>
<keyword evidence="4" id="KW-0548">Nucleotidyltransferase</keyword>
<dbReference type="InterPro" id="IPR041588">
    <property type="entry name" value="Integrase_H2C2"/>
</dbReference>
<dbReference type="EC" id="2.7.7.49" evidence="2"/>
<dbReference type="InterPro" id="IPR000477">
    <property type="entry name" value="RT_dom"/>
</dbReference>
<evidence type="ECO:0000259" key="12">
    <source>
        <dbReference type="PROSITE" id="PS50994"/>
    </source>
</evidence>
<dbReference type="GO" id="GO:0005739">
    <property type="term" value="C:mitochondrion"/>
    <property type="evidence" value="ECO:0007669"/>
    <property type="project" value="UniProtKB-SubCell"/>
</dbReference>
<dbReference type="Gene3D" id="3.30.420.10">
    <property type="entry name" value="Ribonuclease H-like superfamily/Ribonuclease H"/>
    <property type="match status" value="1"/>
</dbReference>
<dbReference type="InterPro" id="IPR041373">
    <property type="entry name" value="RT_RNaseH"/>
</dbReference>
<dbReference type="PROSITE" id="PS50994">
    <property type="entry name" value="INTEGRASE"/>
    <property type="match status" value="1"/>
</dbReference>
<reference evidence="13" key="1">
    <citation type="submission" date="2021-09" db="EMBL/GenBank/DDBJ databases">
        <title>A high-quality genome of the endoparasitic fungus Hirsutella rhossiliensis with a comparison of Hirsutella genomes reveals transposable elements contributing to genome size variation.</title>
        <authorList>
            <person name="Lin R."/>
            <person name="Jiao Y."/>
            <person name="Sun X."/>
            <person name="Ling J."/>
            <person name="Xie B."/>
            <person name="Cheng X."/>
        </authorList>
    </citation>
    <scope>NUCLEOTIDE SEQUENCE</scope>
    <source>
        <strain evidence="13">HR02</strain>
    </source>
</reference>
<dbReference type="CDD" id="cd01647">
    <property type="entry name" value="RT_LTR"/>
    <property type="match status" value="1"/>
</dbReference>
<feature type="domain" description="Reverse transcriptase" evidence="11">
    <location>
        <begin position="342"/>
        <end position="535"/>
    </location>
</feature>
<dbReference type="Pfam" id="PF17921">
    <property type="entry name" value="Integrase_H2C2"/>
    <property type="match status" value="1"/>
</dbReference>
<dbReference type="PANTHER" id="PTHR37984:SF5">
    <property type="entry name" value="PROTEIN NYNRIN-LIKE"/>
    <property type="match status" value="1"/>
</dbReference>
<dbReference type="Gene3D" id="2.40.70.10">
    <property type="entry name" value="Acid Proteases"/>
    <property type="match status" value="1"/>
</dbReference>
<dbReference type="InterPro" id="IPR001584">
    <property type="entry name" value="Integrase_cat-core"/>
</dbReference>
<evidence type="ECO:0000313" key="14">
    <source>
        <dbReference type="Proteomes" id="UP000824596"/>
    </source>
</evidence>
<sequence length="1002" mass="115642">MAEDNNNMQPDVLSALVAEIRSLREESSRRNTQFEERFIALELQQHQQARSSELLEPTPSVTPAVPIEDTRVVATHNPHPTKRPKLRDIPKFGGDKAQWRSWKLETEGKLRVDKEALGDAEGHFMYIFMSLEGKAKDNVTTFVEMQTEKKTFNVAELLNRLELLDKNTYGYQSKRPEDQALLGKRAKWVDQAEMDARYPGDGKEVKIDKITYVSIDLDGHQQHRVFMYVIDDLNWDMILGKRWMEDQDVHIHAKEGYLEIGSNGVQVRDRRRYQPPQLDVSNVMAATFLAEARRDKRKGGIGVHSVTMADIDKALRPKPKTDVMEKLPPQYHKWSRAFSQQLADQLPPHRPALPWGPLYSMSREELLVLRKTLTELLDKGFIRVSSSPAAAPVLMRDRYPLPLLSETLRTIAKARWFTKVDVIAAFHKIRVAPGDEEKTTFRTRYGSFEWLVVPFGLTGAPAAFQRYINSALQDYLDDFVSAYIDDVLIFSSGSLQDHRDKVGKVLQRLMDAGLQLDINKSEFEVKAVKYLGFIIEAECGIRVDPEKDVYARVLGDSGALTRLTKKDVPFRWDELCEEAFEKLKDLLITAPILHTSIQKGRLSWKQTLQDSPEANYAIHDKELLAILRCLEQWEPELRAVEHFKILTDHKNLRYFYSERRLTERQVRWSEFLSRFQFELEWRPGRKGGLPDALSRRDQDMPANYSDERLKGRIMRLFQNDHLRRVPISTLSTNTEGAQEINFGKEIRIFEDEELQQLWHAARQEDKLYQELTKLVADGAKNNRGLLCFRERVWIPGSEPLRTKIIQETHDSHITGHPGRDLTYSTLSRRFFWPGAASDVRRDTKKGLLKPLPIPQRIWSEITIDFITDLPPSGKDGATNCMVVTDRLTKGVELEGLHDISSEAVARRLFERHYPVHGIPTAITSDRGPQFVSGMWKHFCQLLGIEQRLSTAYHPQTDGATERMNQEVERILRIWTNYLQENWLDLLPVAMATINERKQPPPD</sequence>
<dbReference type="GeneID" id="68350766"/>
<dbReference type="OrthoDB" id="5152741at2759"/>
<evidence type="ECO:0000256" key="2">
    <source>
        <dbReference type="ARBA" id="ARBA00012493"/>
    </source>
</evidence>
<dbReference type="CDD" id="cd09274">
    <property type="entry name" value="RNase_HI_RT_Ty3"/>
    <property type="match status" value="1"/>
</dbReference>
<dbReference type="GO" id="GO:0004519">
    <property type="term" value="F:endonuclease activity"/>
    <property type="evidence" value="ECO:0007669"/>
    <property type="project" value="UniProtKB-KW"/>
</dbReference>
<dbReference type="Pfam" id="PF17917">
    <property type="entry name" value="RT_RNaseH"/>
    <property type="match status" value="1"/>
</dbReference>
<dbReference type="PANTHER" id="PTHR37984">
    <property type="entry name" value="PROTEIN CBG26694"/>
    <property type="match status" value="1"/>
</dbReference>
<dbReference type="InterPro" id="IPR021109">
    <property type="entry name" value="Peptidase_aspartic_dom_sf"/>
</dbReference>
<dbReference type="EMBL" id="JAIZPD010000002">
    <property type="protein sequence ID" value="KAH0966228.1"/>
    <property type="molecule type" value="Genomic_DNA"/>
</dbReference>
<evidence type="ECO:0000256" key="9">
    <source>
        <dbReference type="ARBA" id="ARBA00022918"/>
    </source>
</evidence>
<dbReference type="InterPro" id="IPR012337">
    <property type="entry name" value="RNaseH-like_sf"/>
</dbReference>
<evidence type="ECO:0000256" key="4">
    <source>
        <dbReference type="ARBA" id="ARBA00022695"/>
    </source>
</evidence>
<evidence type="ECO:0000256" key="8">
    <source>
        <dbReference type="ARBA" id="ARBA00022884"/>
    </source>
</evidence>
<dbReference type="InterPro" id="IPR036397">
    <property type="entry name" value="RNaseH_sf"/>
</dbReference>
<dbReference type="GO" id="GO:0003723">
    <property type="term" value="F:RNA binding"/>
    <property type="evidence" value="ECO:0007669"/>
    <property type="project" value="UniProtKB-KW"/>
</dbReference>
<name>A0A9P8SKC7_9HYPO</name>
<dbReference type="GO" id="GO:0003964">
    <property type="term" value="F:RNA-directed DNA polymerase activity"/>
    <property type="evidence" value="ECO:0007669"/>
    <property type="project" value="UniProtKB-KW"/>
</dbReference>
<evidence type="ECO:0000259" key="11">
    <source>
        <dbReference type="PROSITE" id="PS50878"/>
    </source>
</evidence>
<organism evidence="13 14">
    <name type="scientific">Hirsutella rhossiliensis</name>
    <dbReference type="NCBI Taxonomy" id="111463"/>
    <lineage>
        <taxon>Eukaryota</taxon>
        <taxon>Fungi</taxon>
        <taxon>Dikarya</taxon>
        <taxon>Ascomycota</taxon>
        <taxon>Pezizomycotina</taxon>
        <taxon>Sordariomycetes</taxon>
        <taxon>Hypocreomycetidae</taxon>
        <taxon>Hypocreales</taxon>
        <taxon>Ophiocordycipitaceae</taxon>
        <taxon>Hirsutella</taxon>
    </lineage>
</organism>
<keyword evidence="10" id="KW-0496">Mitochondrion</keyword>
<evidence type="ECO:0000256" key="10">
    <source>
        <dbReference type="ARBA" id="ARBA00023128"/>
    </source>
</evidence>
<keyword evidence="7" id="KW-0378">Hydrolase</keyword>
<keyword evidence="6" id="KW-0255">Endonuclease</keyword>
<dbReference type="PROSITE" id="PS50878">
    <property type="entry name" value="RT_POL"/>
    <property type="match status" value="1"/>
</dbReference>
<dbReference type="Gene3D" id="3.10.10.10">
    <property type="entry name" value="HIV Type 1 Reverse Transcriptase, subunit A, domain 1"/>
    <property type="match status" value="1"/>
</dbReference>
<keyword evidence="3" id="KW-0808">Transferase</keyword>
<dbReference type="InterPro" id="IPR050951">
    <property type="entry name" value="Retrovirus_Pol_polyprotein"/>
</dbReference>
<evidence type="ECO:0000313" key="13">
    <source>
        <dbReference type="EMBL" id="KAH0966228.1"/>
    </source>
</evidence>
<dbReference type="SUPFAM" id="SSF53098">
    <property type="entry name" value="Ribonuclease H-like"/>
    <property type="match status" value="1"/>
</dbReference>
<gene>
    <name evidence="13" type="ORF">HRG_01637</name>
</gene>
<evidence type="ECO:0000256" key="1">
    <source>
        <dbReference type="ARBA" id="ARBA00004173"/>
    </source>
</evidence>
<dbReference type="Gene3D" id="1.10.340.70">
    <property type="match status" value="1"/>
</dbReference>
<comment type="subcellular location">
    <subcellularLocation>
        <location evidence="1">Mitochondrion</location>
    </subcellularLocation>
</comment>
<feature type="domain" description="Integrase catalytic" evidence="12">
    <location>
        <begin position="848"/>
        <end position="1002"/>
    </location>
</feature>
<keyword evidence="9 13" id="KW-0695">RNA-directed DNA polymerase</keyword>
<evidence type="ECO:0000256" key="6">
    <source>
        <dbReference type="ARBA" id="ARBA00022759"/>
    </source>
</evidence>
<comment type="caution">
    <text evidence="13">The sequence shown here is derived from an EMBL/GenBank/DDBJ whole genome shotgun (WGS) entry which is preliminary data.</text>
</comment>
<dbReference type="SUPFAM" id="SSF56672">
    <property type="entry name" value="DNA/RNA polymerases"/>
    <property type="match status" value="1"/>
</dbReference>
<keyword evidence="5" id="KW-0540">Nuclease</keyword>
<keyword evidence="8" id="KW-0694">RNA-binding</keyword>
<dbReference type="Proteomes" id="UP000824596">
    <property type="component" value="Unassembled WGS sequence"/>
</dbReference>
<evidence type="ECO:0000256" key="7">
    <source>
        <dbReference type="ARBA" id="ARBA00022801"/>
    </source>
</evidence>
<dbReference type="GO" id="GO:0015074">
    <property type="term" value="P:DNA integration"/>
    <property type="evidence" value="ECO:0007669"/>
    <property type="project" value="InterPro"/>
</dbReference>
<dbReference type="GO" id="GO:0016787">
    <property type="term" value="F:hydrolase activity"/>
    <property type="evidence" value="ECO:0007669"/>
    <property type="project" value="UniProtKB-KW"/>
</dbReference>
<dbReference type="GO" id="GO:0005634">
    <property type="term" value="C:nucleus"/>
    <property type="evidence" value="ECO:0007669"/>
    <property type="project" value="UniProtKB-ARBA"/>
</dbReference>